<feature type="transmembrane region" description="Helical" evidence="1">
    <location>
        <begin position="286"/>
        <end position="305"/>
    </location>
</feature>
<keyword evidence="1" id="KW-1133">Transmembrane helix</keyword>
<evidence type="ECO:0000313" key="2">
    <source>
        <dbReference type="EMBL" id="CAD8845527.1"/>
    </source>
</evidence>
<organism evidence="2">
    <name type="scientific">Noctiluca scintillans</name>
    <name type="common">Sea sparkle</name>
    <name type="synonym">Red tide dinoflagellate</name>
    <dbReference type="NCBI Taxonomy" id="2966"/>
    <lineage>
        <taxon>Eukaryota</taxon>
        <taxon>Sar</taxon>
        <taxon>Alveolata</taxon>
        <taxon>Dinophyceae</taxon>
        <taxon>Noctilucales</taxon>
        <taxon>Noctilucaceae</taxon>
        <taxon>Noctiluca</taxon>
    </lineage>
</organism>
<feature type="transmembrane region" description="Helical" evidence="1">
    <location>
        <begin position="131"/>
        <end position="148"/>
    </location>
</feature>
<sequence length="448" mass="50277">MKKWQEMPYSVLDSDDSTAHRHVMLRLFGAVLPISYVWLLPLLASESIGFAHRCPTYPQCVQTGTSVSNYICTPSATGMMYACFFYPCLHAWFNVRALGAWNVEKLTVVTFQVLFNLFLMFPLIYVRHEHSAVVSLFALTGLGHFCIVESHCVQEMRKTVRVLIATAMASFLGVGCCAAIATIDKHWLPIHAPHLFYLFEATGLTSIVLLTLLWKGKEWQAHKTVKRSHTGEWYLRLAVTCVPVFYLCLLIPLSAPAIGFGHRCEGWPRCDLFGATLSDFIRTPEATGAMGAVFFYPCLHAWLNVHDAVRHSPIDLRAAKVTVVAFQATFGLNLGLANYSSYWVWRLPQAFFAVFAIAHLIIMLRLCHDTRRFHMWLCASCVTVTFTALLILTVVGHSNPTLLPEHAPYLYFVLEVIGYSVVAVAPAFFYVDEEALIARNRANGNSLS</sequence>
<feature type="transmembrane region" description="Helical" evidence="1">
    <location>
        <begin position="317"/>
        <end position="337"/>
    </location>
</feature>
<name>A0A7S1A7Z4_NOCSC</name>
<feature type="transmembrane region" description="Helical" evidence="1">
    <location>
        <begin position="343"/>
        <end position="364"/>
    </location>
</feature>
<gene>
    <name evidence="2" type="ORF">NSCI0253_LOCUS19877</name>
</gene>
<reference evidence="2" key="1">
    <citation type="submission" date="2021-01" db="EMBL/GenBank/DDBJ databases">
        <authorList>
            <person name="Corre E."/>
            <person name="Pelletier E."/>
            <person name="Niang G."/>
            <person name="Scheremetjew M."/>
            <person name="Finn R."/>
            <person name="Kale V."/>
            <person name="Holt S."/>
            <person name="Cochrane G."/>
            <person name="Meng A."/>
            <person name="Brown T."/>
            <person name="Cohen L."/>
        </authorList>
    </citation>
    <scope>NUCLEOTIDE SEQUENCE</scope>
</reference>
<feature type="transmembrane region" description="Helical" evidence="1">
    <location>
        <begin position="106"/>
        <end position="125"/>
    </location>
</feature>
<keyword evidence="1" id="KW-0812">Transmembrane</keyword>
<dbReference type="AlphaFoldDB" id="A0A7S1A7Z4"/>
<evidence type="ECO:0000256" key="1">
    <source>
        <dbReference type="SAM" id="Phobius"/>
    </source>
</evidence>
<feature type="transmembrane region" description="Helical" evidence="1">
    <location>
        <begin position="409"/>
        <end position="431"/>
    </location>
</feature>
<accession>A0A7S1A7Z4</accession>
<keyword evidence="1" id="KW-0472">Membrane</keyword>
<feature type="transmembrane region" description="Helical" evidence="1">
    <location>
        <begin position="376"/>
        <end position="397"/>
    </location>
</feature>
<feature type="transmembrane region" description="Helical" evidence="1">
    <location>
        <begin position="160"/>
        <end position="183"/>
    </location>
</feature>
<feature type="transmembrane region" description="Helical" evidence="1">
    <location>
        <begin position="234"/>
        <end position="253"/>
    </location>
</feature>
<feature type="transmembrane region" description="Helical" evidence="1">
    <location>
        <begin position="195"/>
        <end position="214"/>
    </location>
</feature>
<feature type="transmembrane region" description="Helical" evidence="1">
    <location>
        <begin position="23"/>
        <end position="43"/>
    </location>
</feature>
<dbReference type="EMBL" id="HBFQ01028201">
    <property type="protein sequence ID" value="CAD8845527.1"/>
    <property type="molecule type" value="Transcribed_RNA"/>
</dbReference>
<proteinExistence type="predicted"/>
<protein>
    <submittedName>
        <fullName evidence="2">Uncharacterized protein</fullName>
    </submittedName>
</protein>